<evidence type="ECO:0000256" key="9">
    <source>
        <dbReference type="ARBA" id="ARBA00023157"/>
    </source>
</evidence>
<evidence type="ECO:0000256" key="8">
    <source>
        <dbReference type="ARBA" id="ARBA00023136"/>
    </source>
</evidence>
<evidence type="ECO:0000256" key="5">
    <source>
        <dbReference type="ARBA" id="ARBA00022692"/>
    </source>
</evidence>
<feature type="disulfide bond" evidence="11">
    <location>
        <begin position="236"/>
        <end position="246"/>
    </location>
</feature>
<protein>
    <submittedName>
        <fullName evidence="13">Si:dkey-237h12.3</fullName>
    </submittedName>
</protein>
<keyword evidence="7" id="KW-1133">Transmembrane helix</keyword>
<dbReference type="SUPFAM" id="SSF57196">
    <property type="entry name" value="EGF/Laminin"/>
    <property type="match status" value="5"/>
</dbReference>
<dbReference type="FunFam" id="2.10.25.10:FF:000013">
    <property type="entry name" value="Teneurin transmembrane protein 4"/>
    <property type="match status" value="1"/>
</dbReference>
<comment type="similarity">
    <text evidence="2">Belongs to the tenascin family. Teneurin subfamily.</text>
</comment>
<keyword evidence="10" id="KW-0325">Glycoprotein</keyword>
<dbReference type="SMART" id="SM00181">
    <property type="entry name" value="EGF"/>
    <property type="match status" value="8"/>
</dbReference>
<evidence type="ECO:0000256" key="3">
    <source>
        <dbReference type="ARBA" id="ARBA00022475"/>
    </source>
</evidence>
<keyword evidence="5" id="KW-0812">Transmembrane</keyword>
<dbReference type="InterPro" id="IPR051216">
    <property type="entry name" value="Teneurin"/>
</dbReference>
<reference evidence="13" key="1">
    <citation type="submission" date="2006-01" db="EMBL/GenBank/DDBJ databases">
        <authorList>
            <person name="Lindblad-Toh K."/>
            <person name="Mauceli E."/>
            <person name="Grabherr M."/>
            <person name="Chang J.L."/>
            <person name="Lander E.S."/>
        </authorList>
    </citation>
    <scope>NUCLEOTIDE SEQUENCE [LARGE SCALE GENOMIC DNA]</scope>
</reference>
<evidence type="ECO:0000256" key="6">
    <source>
        <dbReference type="ARBA" id="ARBA00022737"/>
    </source>
</evidence>
<gene>
    <name evidence="13" type="primary">TENM3</name>
</gene>
<dbReference type="PANTHER" id="PTHR11219">
    <property type="entry name" value="TENEURIN AND N-ACETYLGLUCOSAMINE-1-PHOSPHODIESTER ALPHA-N-ACETYLGLUCOSAMINIDASE"/>
    <property type="match status" value="1"/>
</dbReference>
<evidence type="ECO:0000256" key="7">
    <source>
        <dbReference type="ARBA" id="ARBA00022989"/>
    </source>
</evidence>
<organism evidence="13">
    <name type="scientific">Gasterosteus aculeatus</name>
    <name type="common">Three-spined stickleback</name>
    <dbReference type="NCBI Taxonomy" id="69293"/>
    <lineage>
        <taxon>Eukaryota</taxon>
        <taxon>Metazoa</taxon>
        <taxon>Chordata</taxon>
        <taxon>Craniata</taxon>
        <taxon>Vertebrata</taxon>
        <taxon>Euteleostomi</taxon>
        <taxon>Actinopterygii</taxon>
        <taxon>Neopterygii</taxon>
        <taxon>Teleostei</taxon>
        <taxon>Neoteleostei</taxon>
        <taxon>Acanthomorphata</taxon>
        <taxon>Eupercaria</taxon>
        <taxon>Perciformes</taxon>
        <taxon>Cottioidei</taxon>
        <taxon>Gasterosteales</taxon>
        <taxon>Gasterosteidae</taxon>
        <taxon>Gasterosteus</taxon>
    </lineage>
</organism>
<keyword evidence="9 11" id="KW-1015">Disulfide bond</keyword>
<keyword evidence="6" id="KW-0677">Repeat</keyword>
<comment type="caution">
    <text evidence="11">Lacks conserved residue(s) required for the propagation of feature annotation.</text>
</comment>
<evidence type="ECO:0000256" key="4">
    <source>
        <dbReference type="ARBA" id="ARBA00022536"/>
    </source>
</evidence>
<evidence type="ECO:0000313" key="13">
    <source>
        <dbReference type="Ensembl" id="ENSGACP00000021832.1"/>
    </source>
</evidence>
<dbReference type="GO" id="GO:0046982">
    <property type="term" value="F:protein heterodimerization activity"/>
    <property type="evidence" value="ECO:0007669"/>
    <property type="project" value="TreeGrafter"/>
</dbReference>
<keyword evidence="8" id="KW-0472">Membrane</keyword>
<dbReference type="Ensembl" id="ENSGACT00000021873.1">
    <property type="protein sequence ID" value="ENSGACP00000021832.1"/>
    <property type="gene ID" value="ENSGACG00000016524.1"/>
</dbReference>
<dbReference type="Gene3D" id="2.10.25.10">
    <property type="entry name" value="Laminin"/>
    <property type="match status" value="8"/>
</dbReference>
<dbReference type="InterPro" id="IPR000742">
    <property type="entry name" value="EGF"/>
</dbReference>
<dbReference type="Bgee" id="ENSGACG00000016524">
    <property type="expression patterns" value="Expressed in diencephalon and 2 other cell types or tissues"/>
</dbReference>
<feature type="disulfide bond" evidence="11">
    <location>
        <begin position="257"/>
        <end position="266"/>
    </location>
</feature>
<dbReference type="FunFam" id="2.10.25.10:FF:000016">
    <property type="entry name" value="Teneurin transmembrane protein 2"/>
    <property type="match status" value="1"/>
</dbReference>
<dbReference type="PANTHER" id="PTHR11219:SF63">
    <property type="entry name" value="TENEURIN-3 ISOFORM X1"/>
    <property type="match status" value="1"/>
</dbReference>
<dbReference type="GO" id="GO:0042803">
    <property type="term" value="F:protein homodimerization activity"/>
    <property type="evidence" value="ECO:0007669"/>
    <property type="project" value="TreeGrafter"/>
</dbReference>
<keyword evidence="4 11" id="KW-0245">EGF-like domain</keyword>
<reference evidence="13" key="2">
    <citation type="submission" date="2024-04" db="UniProtKB">
        <authorList>
            <consortium name="Ensembl"/>
        </authorList>
    </citation>
    <scope>IDENTIFICATION</scope>
</reference>
<dbReference type="PROSITE" id="PS00022">
    <property type="entry name" value="EGF_1"/>
    <property type="match status" value="4"/>
</dbReference>
<evidence type="ECO:0000259" key="12">
    <source>
        <dbReference type="PROSITE" id="PS50026"/>
    </source>
</evidence>
<dbReference type="GO" id="GO:0043005">
    <property type="term" value="C:neuron projection"/>
    <property type="evidence" value="ECO:0007669"/>
    <property type="project" value="TreeGrafter"/>
</dbReference>
<dbReference type="GO" id="GO:0007157">
    <property type="term" value="P:heterophilic cell-cell adhesion via plasma membrane cell adhesion molecules"/>
    <property type="evidence" value="ECO:0007669"/>
    <property type="project" value="TreeGrafter"/>
</dbReference>
<dbReference type="Pfam" id="PF25024">
    <property type="entry name" value="EGF_TEN"/>
    <property type="match status" value="1"/>
</dbReference>
<evidence type="ECO:0000256" key="1">
    <source>
        <dbReference type="ARBA" id="ARBA00004162"/>
    </source>
</evidence>
<dbReference type="GO" id="GO:0048666">
    <property type="term" value="P:neuron development"/>
    <property type="evidence" value="ECO:0007669"/>
    <property type="project" value="TreeGrafter"/>
</dbReference>
<dbReference type="AlphaFoldDB" id="G3PW43"/>
<evidence type="ECO:0000256" key="11">
    <source>
        <dbReference type="PROSITE-ProRule" id="PRU00076"/>
    </source>
</evidence>
<name>G3PW43_GASAC</name>
<dbReference type="FunFam" id="2.10.25.10:FF:000021">
    <property type="entry name" value="Teneurin transmembrane protein 2"/>
    <property type="match status" value="1"/>
</dbReference>
<feature type="domain" description="EGF-like" evidence="12">
    <location>
        <begin position="232"/>
        <end position="267"/>
    </location>
</feature>
<accession>G3PW43</accession>
<proteinExistence type="inferred from homology"/>
<evidence type="ECO:0000256" key="10">
    <source>
        <dbReference type="ARBA" id="ARBA00023180"/>
    </source>
</evidence>
<evidence type="ECO:0000256" key="2">
    <source>
        <dbReference type="ARBA" id="ARBA00009385"/>
    </source>
</evidence>
<dbReference type="GO" id="GO:0050839">
    <property type="term" value="F:cell adhesion molecule binding"/>
    <property type="evidence" value="ECO:0007669"/>
    <property type="project" value="TreeGrafter"/>
</dbReference>
<dbReference type="GO" id="GO:0005886">
    <property type="term" value="C:plasma membrane"/>
    <property type="evidence" value="ECO:0007669"/>
    <property type="project" value="UniProtKB-SubCell"/>
</dbReference>
<comment type="subcellular location">
    <subcellularLocation>
        <location evidence="1">Cell membrane</location>
        <topology evidence="1">Single-pass membrane protein</topology>
    </subcellularLocation>
</comment>
<dbReference type="PROSITE" id="PS50026">
    <property type="entry name" value="EGF_3"/>
    <property type="match status" value="1"/>
</dbReference>
<keyword evidence="3" id="KW-1003">Cell membrane</keyword>
<dbReference type="PROSITE" id="PS01186">
    <property type="entry name" value="EGF_2"/>
    <property type="match status" value="4"/>
</dbReference>
<sequence length="339" mass="35573">ECTHNCYGNGECVAGSCHCFPGFIGPYCSRAACPVLCSGNGQYTRGRCQCYSGWKGTECDVPASQCIDPQCGGHGLCVAGNCVCNSGHKGPGCEQVDCADPACSAHGACHHGECHCNPGWGGASCEILKSTCPEQCSSHGAFNTDSGTCVCEANWTGADCSIEVCVVDCGPHGLCISGACHCEEGWTGPDCEQRDCHPRCIDHGVCREGKCDCHQGWTGEHCTIEYQVHDALTDGCPGLCNNNGRCILDQNVWHCICQSGWRGLGCDVATETLCSDGKDNEGDGLVDCMDPDCCTQISCQGQTYCRGSPDPAAVAGQGQSSSPRPLSKGFYERVGFLIG</sequence>